<keyword evidence="5 7" id="KW-1133">Transmembrane helix</keyword>
<evidence type="ECO:0000256" key="6">
    <source>
        <dbReference type="ARBA" id="ARBA00023136"/>
    </source>
</evidence>
<dbReference type="AlphaFoldDB" id="A0AAU9DDZ0"/>
<protein>
    <submittedName>
        <fullName evidence="10">Type 4 prepilin-like proteins leader peptide-processing enzyme</fullName>
    </submittedName>
</protein>
<comment type="similarity">
    <text evidence="2">Belongs to the peptidase A24 family.</text>
</comment>
<dbReference type="GO" id="GO:0005886">
    <property type="term" value="C:plasma membrane"/>
    <property type="evidence" value="ECO:0007669"/>
    <property type="project" value="UniProtKB-SubCell"/>
</dbReference>
<feature type="transmembrane region" description="Helical" evidence="7">
    <location>
        <begin position="138"/>
        <end position="163"/>
    </location>
</feature>
<keyword evidence="6 7" id="KW-0472">Membrane</keyword>
<dbReference type="Pfam" id="PF01478">
    <property type="entry name" value="Peptidase_A24"/>
    <property type="match status" value="1"/>
</dbReference>
<evidence type="ECO:0000256" key="5">
    <source>
        <dbReference type="ARBA" id="ARBA00022989"/>
    </source>
</evidence>
<dbReference type="Proteomes" id="UP001321861">
    <property type="component" value="Chromosome"/>
</dbReference>
<evidence type="ECO:0000313" key="10">
    <source>
        <dbReference type="EMBL" id="BDR59057.1"/>
    </source>
</evidence>
<keyword evidence="3" id="KW-1003">Cell membrane</keyword>
<proteinExistence type="inferred from homology"/>
<feature type="domain" description="Prepilin peptidase A24 N-terminal" evidence="9">
    <location>
        <begin position="9"/>
        <end position="90"/>
    </location>
</feature>
<evidence type="ECO:0000313" key="11">
    <source>
        <dbReference type="Proteomes" id="UP001321861"/>
    </source>
</evidence>
<evidence type="ECO:0000259" key="8">
    <source>
        <dbReference type="Pfam" id="PF01478"/>
    </source>
</evidence>
<dbReference type="KEGG" id="xap:XA3_14980"/>
<sequence>MFFILTYFLGASIGSFFGLVETRLAHHQSIVLPRSHCDYCGHSLNVVDLIPTVSYLIFRRKCRYCRRHYDSWSFQVELFLGIAFLQLSLNFSWQVLLIDLVLSYCYLSDLREQKILTFLPVGLSLVLLPAQFSFVPEALFLVALVTIVSIVTQGMGAGDLILLFPLSLVLGIRSVSLLLLIACSLIILVYLIGSRPRRIPFVPYLAWAFIITKFFQLSKLEMLL</sequence>
<accession>A0AAU9DDZ0</accession>
<dbReference type="InterPro" id="IPR050882">
    <property type="entry name" value="Prepilin_peptidase/N-MTase"/>
</dbReference>
<gene>
    <name evidence="10" type="ORF">XA3_14980</name>
</gene>
<evidence type="ECO:0000256" key="7">
    <source>
        <dbReference type="SAM" id="Phobius"/>
    </source>
</evidence>
<dbReference type="GO" id="GO:0006465">
    <property type="term" value="P:signal peptide processing"/>
    <property type="evidence" value="ECO:0007669"/>
    <property type="project" value="TreeGrafter"/>
</dbReference>
<dbReference type="PANTHER" id="PTHR30487:SF0">
    <property type="entry name" value="PREPILIN LEADER PEPTIDASE_N-METHYLTRANSFERASE-RELATED"/>
    <property type="match status" value="1"/>
</dbReference>
<keyword evidence="4 7" id="KW-0812">Transmembrane</keyword>
<evidence type="ECO:0000256" key="2">
    <source>
        <dbReference type="ARBA" id="ARBA00005801"/>
    </source>
</evidence>
<dbReference type="Pfam" id="PF06750">
    <property type="entry name" value="A24_N_bact"/>
    <property type="match status" value="1"/>
</dbReference>
<organism evidence="10 11">
    <name type="scientific">Xylocopilactobacillus apicola</name>
    <dbReference type="NCBI Taxonomy" id="2932184"/>
    <lineage>
        <taxon>Bacteria</taxon>
        <taxon>Bacillati</taxon>
        <taxon>Bacillota</taxon>
        <taxon>Bacilli</taxon>
        <taxon>Lactobacillales</taxon>
        <taxon>Lactobacillaceae</taxon>
        <taxon>Xylocopilactobacillus</taxon>
    </lineage>
</organism>
<name>A0AAU9DDZ0_9LACO</name>
<feature type="transmembrane region" description="Helical" evidence="7">
    <location>
        <begin position="115"/>
        <end position="132"/>
    </location>
</feature>
<keyword evidence="11" id="KW-1185">Reference proteome</keyword>
<dbReference type="EMBL" id="AP026802">
    <property type="protein sequence ID" value="BDR59057.1"/>
    <property type="molecule type" value="Genomic_DNA"/>
</dbReference>
<feature type="transmembrane region" description="Helical" evidence="7">
    <location>
        <begin position="175"/>
        <end position="193"/>
    </location>
</feature>
<dbReference type="GO" id="GO:0004190">
    <property type="term" value="F:aspartic-type endopeptidase activity"/>
    <property type="evidence" value="ECO:0007669"/>
    <property type="project" value="InterPro"/>
</dbReference>
<evidence type="ECO:0000256" key="4">
    <source>
        <dbReference type="ARBA" id="ARBA00022692"/>
    </source>
</evidence>
<evidence type="ECO:0000256" key="3">
    <source>
        <dbReference type="ARBA" id="ARBA00022475"/>
    </source>
</evidence>
<feature type="transmembrane region" description="Helical" evidence="7">
    <location>
        <begin position="78"/>
        <end position="103"/>
    </location>
</feature>
<reference evidence="10 11" key="1">
    <citation type="journal article" date="2023" name="Microbiol. Spectr.">
        <title>Symbiosis of Carpenter Bees with Uncharacterized Lactic Acid Bacteria Showing NAD Auxotrophy.</title>
        <authorList>
            <person name="Kawasaki S."/>
            <person name="Ozawa K."/>
            <person name="Mori T."/>
            <person name="Yamamoto A."/>
            <person name="Ito M."/>
            <person name="Ohkuma M."/>
            <person name="Sakamoto M."/>
            <person name="Matsutani M."/>
        </authorList>
    </citation>
    <scope>NUCLEOTIDE SEQUENCE [LARGE SCALE GENOMIC DNA]</scope>
    <source>
        <strain evidence="10 11">XA3</strain>
    </source>
</reference>
<dbReference type="InterPro" id="IPR010627">
    <property type="entry name" value="Prepilin_pept_A24_N"/>
</dbReference>
<dbReference type="PANTHER" id="PTHR30487">
    <property type="entry name" value="TYPE 4 PREPILIN-LIKE PROTEINS LEADER PEPTIDE-PROCESSING ENZYME"/>
    <property type="match status" value="1"/>
</dbReference>
<dbReference type="RefSeq" id="WP_317634869.1">
    <property type="nucleotide sequence ID" value="NZ_AP026802.1"/>
</dbReference>
<evidence type="ECO:0000259" key="9">
    <source>
        <dbReference type="Pfam" id="PF06750"/>
    </source>
</evidence>
<comment type="subcellular location">
    <subcellularLocation>
        <location evidence="1">Cell membrane</location>
        <topology evidence="1">Multi-pass membrane protein</topology>
    </subcellularLocation>
</comment>
<feature type="transmembrane region" description="Helical" evidence="7">
    <location>
        <begin position="199"/>
        <end position="215"/>
    </location>
</feature>
<feature type="domain" description="Prepilin type IV endopeptidase peptidase" evidence="8">
    <location>
        <begin position="100"/>
        <end position="191"/>
    </location>
</feature>
<dbReference type="InterPro" id="IPR000045">
    <property type="entry name" value="Prepilin_IV_endopep_pep"/>
</dbReference>
<evidence type="ECO:0000256" key="1">
    <source>
        <dbReference type="ARBA" id="ARBA00004651"/>
    </source>
</evidence>